<organism evidence="1 2">
    <name type="scientific">Rhizobium gallicum</name>
    <dbReference type="NCBI Taxonomy" id="56730"/>
    <lineage>
        <taxon>Bacteria</taxon>
        <taxon>Pseudomonadati</taxon>
        <taxon>Pseudomonadota</taxon>
        <taxon>Alphaproteobacteria</taxon>
        <taxon>Hyphomicrobiales</taxon>
        <taxon>Rhizobiaceae</taxon>
        <taxon>Rhizobium/Agrobacterium group</taxon>
        <taxon>Rhizobium</taxon>
    </lineage>
</organism>
<name>A0A1L5NHE0_9HYPH</name>
<dbReference type="EMBL" id="CP017101">
    <property type="protein sequence ID" value="APO67284.1"/>
    <property type="molecule type" value="Genomic_DNA"/>
</dbReference>
<sequence length="77" mass="8688">MARNRMRLFDERKRHLASLDAALACGMATSKPAAFNRQDVFAELKDRMIVSWKVHIVHVSNSAMNYEAIAISQARIG</sequence>
<gene>
    <name evidence="1" type="ORF">IE4872_CH01649</name>
</gene>
<dbReference type="Proteomes" id="UP000184749">
    <property type="component" value="Chromosome"/>
</dbReference>
<dbReference type="AlphaFoldDB" id="A0A1L5NHE0"/>
<protein>
    <submittedName>
        <fullName evidence="1">Uncharacterized protein</fullName>
    </submittedName>
</protein>
<evidence type="ECO:0000313" key="2">
    <source>
        <dbReference type="Proteomes" id="UP000184749"/>
    </source>
</evidence>
<reference evidence="1 2" key="1">
    <citation type="submission" date="2016-09" db="EMBL/GenBank/DDBJ databases">
        <title>The complete genome sequences of Rhizobium gallicum, symbiovars gallicum and phaseoli, symbionts associated to common bean (Phaseolus vulgaris).</title>
        <authorList>
            <person name="Bustos P."/>
            <person name="Santamaria R.I."/>
            <person name="Perez-Carrascal O.M."/>
            <person name="Juarez S."/>
            <person name="Lozano L."/>
            <person name="Martinez-Flores I."/>
            <person name="Martinez-Romero E."/>
            <person name="Cevallos M."/>
            <person name="Romero D."/>
            <person name="Davila G."/>
            <person name="Gonzalez V."/>
        </authorList>
    </citation>
    <scope>NUCLEOTIDE SEQUENCE [LARGE SCALE GENOMIC DNA]</scope>
    <source>
        <strain evidence="1 2">IE4872</strain>
    </source>
</reference>
<evidence type="ECO:0000313" key="1">
    <source>
        <dbReference type="EMBL" id="APO67284.1"/>
    </source>
</evidence>
<proteinExistence type="predicted"/>
<accession>A0A1L5NHE0</accession>